<feature type="region of interest" description="Disordered" evidence="2">
    <location>
        <begin position="478"/>
        <end position="497"/>
    </location>
</feature>
<dbReference type="PANTHER" id="PTHR33463:SF167">
    <property type="entry name" value="PUTATIVE-RELATED"/>
    <property type="match status" value="1"/>
</dbReference>
<dbReference type="Proteomes" id="UP001163823">
    <property type="component" value="Chromosome 7"/>
</dbReference>
<dbReference type="SUPFAM" id="SSF52047">
    <property type="entry name" value="RNI-like"/>
    <property type="match status" value="1"/>
</dbReference>
<dbReference type="InterPro" id="IPR050905">
    <property type="entry name" value="Plant_NBS-LRR"/>
</dbReference>
<evidence type="ECO:0000256" key="1">
    <source>
        <dbReference type="ARBA" id="ARBA00022821"/>
    </source>
</evidence>
<organism evidence="4 5">
    <name type="scientific">Quillaja saponaria</name>
    <name type="common">Soap bark tree</name>
    <dbReference type="NCBI Taxonomy" id="32244"/>
    <lineage>
        <taxon>Eukaryota</taxon>
        <taxon>Viridiplantae</taxon>
        <taxon>Streptophyta</taxon>
        <taxon>Embryophyta</taxon>
        <taxon>Tracheophyta</taxon>
        <taxon>Spermatophyta</taxon>
        <taxon>Magnoliopsida</taxon>
        <taxon>eudicotyledons</taxon>
        <taxon>Gunneridae</taxon>
        <taxon>Pentapetalae</taxon>
        <taxon>rosids</taxon>
        <taxon>fabids</taxon>
        <taxon>Fabales</taxon>
        <taxon>Quillajaceae</taxon>
        <taxon>Quillaja</taxon>
    </lineage>
</organism>
<proteinExistence type="predicted"/>
<dbReference type="AlphaFoldDB" id="A0AAD7PNB4"/>
<name>A0AAD7PNB4_QUISA</name>
<keyword evidence="5" id="KW-1185">Reference proteome</keyword>
<feature type="domain" description="Disease resistance protein At4g27190-like leucine-rich repeats" evidence="3">
    <location>
        <begin position="4"/>
        <end position="146"/>
    </location>
</feature>
<comment type="caution">
    <text evidence="4">The sequence shown here is derived from an EMBL/GenBank/DDBJ whole genome shotgun (WGS) entry which is preliminary data.</text>
</comment>
<dbReference type="Gene3D" id="3.80.10.10">
    <property type="entry name" value="Ribonuclease Inhibitor"/>
    <property type="match status" value="2"/>
</dbReference>
<keyword evidence="1" id="KW-0611">Plant defense</keyword>
<evidence type="ECO:0000313" key="4">
    <source>
        <dbReference type="EMBL" id="KAJ7962141.1"/>
    </source>
</evidence>
<protein>
    <submittedName>
        <fullName evidence="4">Disease resistance protein</fullName>
    </submittedName>
</protein>
<sequence length="497" mass="56445">MDKLRTVLEHQITPNSFSKVKLIEISDCAKLVTIFPSHLVRNFQNLETLKVKNCNSVEEIFDHRELQDEKTHANVGGISCHLRYLNLQGLPKLKYIWSGDPKGVFKLVQDLQSVEVEECKNLNYIFSAPVAKCLLQLEKLEIISCGVTKIVSEDEGSSGVVRFHFPQLKHIKLKSLPKIKSFYPEVMFTLECSMLKELDIDVFDICNEILLSPVEKVIVPKLESLCLGAKTTTILYLNDQFQDLFRTLKILRVCDCSSLRSLVHTSYSSTLFRNLHTLEIESCDGLINLVTFSTLKSTLVRLQNLSIRNCEKIEEIISSTGHQVQHVEDDEIAFNQLESLKLFCLPNLKCFSREKCTLKFPSLKEVIVVACPKLEVFSSGILVAPLLCGVIQNKYLEGEKRWEGDLSNTVKGMFIDMQEEMAKGFPNIIKHPLHKKHELLLARGTHGCDGCGEYRDGWSYFCGRCEFDLDPGCALEDSNKTTNESGNEQVEESNIRR</sequence>
<dbReference type="InterPro" id="IPR046349">
    <property type="entry name" value="C1-like_sf"/>
</dbReference>
<gene>
    <name evidence="4" type="ORF">O6P43_017410</name>
</gene>
<dbReference type="EMBL" id="JARAOO010000007">
    <property type="protein sequence ID" value="KAJ7962141.1"/>
    <property type="molecule type" value="Genomic_DNA"/>
</dbReference>
<dbReference type="KEGG" id="qsa:O6P43_017410"/>
<dbReference type="InterPro" id="IPR057135">
    <property type="entry name" value="At4g27190-like_LRR"/>
</dbReference>
<dbReference type="InterPro" id="IPR032675">
    <property type="entry name" value="LRR_dom_sf"/>
</dbReference>
<accession>A0AAD7PNB4</accession>
<dbReference type="Pfam" id="PF23247">
    <property type="entry name" value="LRR_RPS2"/>
    <property type="match status" value="2"/>
</dbReference>
<dbReference type="SUPFAM" id="SSF57889">
    <property type="entry name" value="Cysteine-rich domain"/>
    <property type="match status" value="1"/>
</dbReference>
<dbReference type="PANTHER" id="PTHR33463">
    <property type="entry name" value="NB-ARC DOMAIN-CONTAINING PROTEIN-RELATED"/>
    <property type="match status" value="1"/>
</dbReference>
<evidence type="ECO:0000256" key="2">
    <source>
        <dbReference type="SAM" id="MobiDB-lite"/>
    </source>
</evidence>
<evidence type="ECO:0000313" key="5">
    <source>
        <dbReference type="Proteomes" id="UP001163823"/>
    </source>
</evidence>
<feature type="domain" description="Disease resistance protein At4g27190-like leucine-rich repeats" evidence="3">
    <location>
        <begin position="268"/>
        <end position="376"/>
    </location>
</feature>
<evidence type="ECO:0000259" key="3">
    <source>
        <dbReference type="Pfam" id="PF23247"/>
    </source>
</evidence>
<reference evidence="4" key="1">
    <citation type="journal article" date="2023" name="Science">
        <title>Elucidation of the pathway for biosynthesis of saponin adjuvants from the soapbark tree.</title>
        <authorList>
            <person name="Reed J."/>
            <person name="Orme A."/>
            <person name="El-Demerdash A."/>
            <person name="Owen C."/>
            <person name="Martin L.B.B."/>
            <person name="Misra R.C."/>
            <person name="Kikuchi S."/>
            <person name="Rejzek M."/>
            <person name="Martin A.C."/>
            <person name="Harkess A."/>
            <person name="Leebens-Mack J."/>
            <person name="Louveau T."/>
            <person name="Stephenson M.J."/>
            <person name="Osbourn A."/>
        </authorList>
    </citation>
    <scope>NUCLEOTIDE SEQUENCE</scope>
    <source>
        <strain evidence="4">S10</strain>
    </source>
</reference>